<gene>
    <name evidence="1" type="ORF">SCLCIDRAFT_11135</name>
</gene>
<dbReference type="AlphaFoldDB" id="A0A0C3DFP1"/>
<dbReference type="Proteomes" id="UP000053989">
    <property type="component" value="Unassembled WGS sequence"/>
</dbReference>
<protein>
    <submittedName>
        <fullName evidence="1">Uncharacterized protein</fullName>
    </submittedName>
</protein>
<keyword evidence="2" id="KW-1185">Reference proteome</keyword>
<dbReference type="InParanoid" id="A0A0C3DFP1"/>
<dbReference type="HOGENOM" id="CLU_2279125_0_0_1"/>
<organism evidence="1 2">
    <name type="scientific">Scleroderma citrinum Foug A</name>
    <dbReference type="NCBI Taxonomy" id="1036808"/>
    <lineage>
        <taxon>Eukaryota</taxon>
        <taxon>Fungi</taxon>
        <taxon>Dikarya</taxon>
        <taxon>Basidiomycota</taxon>
        <taxon>Agaricomycotina</taxon>
        <taxon>Agaricomycetes</taxon>
        <taxon>Agaricomycetidae</taxon>
        <taxon>Boletales</taxon>
        <taxon>Sclerodermatineae</taxon>
        <taxon>Sclerodermataceae</taxon>
        <taxon>Scleroderma</taxon>
    </lineage>
</organism>
<accession>A0A0C3DFP1</accession>
<reference evidence="2" key="2">
    <citation type="submission" date="2015-01" db="EMBL/GenBank/DDBJ databases">
        <title>Evolutionary Origins and Diversification of the Mycorrhizal Mutualists.</title>
        <authorList>
            <consortium name="DOE Joint Genome Institute"/>
            <consortium name="Mycorrhizal Genomics Consortium"/>
            <person name="Kohler A."/>
            <person name="Kuo A."/>
            <person name="Nagy L.G."/>
            <person name="Floudas D."/>
            <person name="Copeland A."/>
            <person name="Barry K.W."/>
            <person name="Cichocki N."/>
            <person name="Veneault-Fourrey C."/>
            <person name="LaButti K."/>
            <person name="Lindquist E.A."/>
            <person name="Lipzen A."/>
            <person name="Lundell T."/>
            <person name="Morin E."/>
            <person name="Murat C."/>
            <person name="Riley R."/>
            <person name="Ohm R."/>
            <person name="Sun H."/>
            <person name="Tunlid A."/>
            <person name="Henrissat B."/>
            <person name="Grigoriev I.V."/>
            <person name="Hibbett D.S."/>
            <person name="Martin F."/>
        </authorList>
    </citation>
    <scope>NUCLEOTIDE SEQUENCE [LARGE SCALE GENOMIC DNA]</scope>
    <source>
        <strain evidence="2">Foug A</strain>
    </source>
</reference>
<proteinExistence type="predicted"/>
<reference evidence="1 2" key="1">
    <citation type="submission" date="2014-04" db="EMBL/GenBank/DDBJ databases">
        <authorList>
            <consortium name="DOE Joint Genome Institute"/>
            <person name="Kuo A."/>
            <person name="Kohler A."/>
            <person name="Nagy L.G."/>
            <person name="Floudas D."/>
            <person name="Copeland A."/>
            <person name="Barry K.W."/>
            <person name="Cichocki N."/>
            <person name="Veneault-Fourrey C."/>
            <person name="LaButti K."/>
            <person name="Lindquist E.A."/>
            <person name="Lipzen A."/>
            <person name="Lundell T."/>
            <person name="Morin E."/>
            <person name="Murat C."/>
            <person name="Sun H."/>
            <person name="Tunlid A."/>
            <person name="Henrissat B."/>
            <person name="Grigoriev I.V."/>
            <person name="Hibbett D.S."/>
            <person name="Martin F."/>
            <person name="Nordberg H.P."/>
            <person name="Cantor M.N."/>
            <person name="Hua S.X."/>
        </authorList>
    </citation>
    <scope>NUCLEOTIDE SEQUENCE [LARGE SCALE GENOMIC DNA]</scope>
    <source>
        <strain evidence="1 2">Foug A</strain>
    </source>
</reference>
<evidence type="ECO:0000313" key="2">
    <source>
        <dbReference type="Proteomes" id="UP000053989"/>
    </source>
</evidence>
<dbReference type="EMBL" id="KN822144">
    <property type="protein sequence ID" value="KIM54911.1"/>
    <property type="molecule type" value="Genomic_DNA"/>
</dbReference>
<sequence length="102" mass="11824">MMDDQIFPRIGREFHPQGRKGVLQEGAFQATEELSVNYQHIESFHLATNCMNTKTGLGRKVWMRTRYYVTVDGRQTYWDTIVDLKEGDRFVHVSGLVSISVE</sequence>
<name>A0A0C3DFP1_9AGAM</name>
<evidence type="ECO:0000313" key="1">
    <source>
        <dbReference type="EMBL" id="KIM54911.1"/>
    </source>
</evidence>